<dbReference type="Gene3D" id="2.10.110.10">
    <property type="entry name" value="Cysteine Rich Protein"/>
    <property type="match status" value="2"/>
</dbReference>
<evidence type="ECO:0000256" key="7">
    <source>
        <dbReference type="ARBA" id="ARBA00023155"/>
    </source>
</evidence>
<reference evidence="13" key="1">
    <citation type="submission" date="2020-11" db="EMBL/GenBank/DDBJ databases">
        <authorList>
            <person name="Tran Van P."/>
        </authorList>
    </citation>
    <scope>NUCLEOTIDE SEQUENCE</scope>
</reference>
<keyword evidence="2 10" id="KW-0479">Metal-binding</keyword>
<protein>
    <submittedName>
        <fullName evidence="13">Uncharacterized protein</fullName>
    </submittedName>
</protein>
<dbReference type="PROSITE" id="PS50071">
    <property type="entry name" value="HOMEOBOX_2"/>
    <property type="match status" value="1"/>
</dbReference>
<dbReference type="GO" id="GO:0008270">
    <property type="term" value="F:zinc ion binding"/>
    <property type="evidence" value="ECO:0007669"/>
    <property type="project" value="InterPro"/>
</dbReference>
<dbReference type="GO" id="GO:0000977">
    <property type="term" value="F:RNA polymerase II transcription regulatory region sequence-specific DNA binding"/>
    <property type="evidence" value="ECO:0007669"/>
    <property type="project" value="TreeGrafter"/>
</dbReference>
<dbReference type="Pfam" id="PF00412">
    <property type="entry name" value="LIM"/>
    <property type="match status" value="2"/>
</dbReference>
<feature type="region of interest" description="Disordered" evidence="12">
    <location>
        <begin position="351"/>
        <end position="386"/>
    </location>
</feature>
<keyword evidence="4 10" id="KW-0862">Zinc</keyword>
<feature type="region of interest" description="Disordered" evidence="12">
    <location>
        <begin position="286"/>
        <end position="338"/>
    </location>
</feature>
<dbReference type="PROSITE" id="PS50023">
    <property type="entry name" value="LIM_DOMAIN_2"/>
    <property type="match status" value="2"/>
</dbReference>
<proteinExistence type="predicted"/>
<evidence type="ECO:0000256" key="2">
    <source>
        <dbReference type="ARBA" id="ARBA00022723"/>
    </source>
</evidence>
<keyword evidence="5 10" id="KW-0440">LIM domain</keyword>
<dbReference type="GO" id="GO:0005634">
    <property type="term" value="C:nucleus"/>
    <property type="evidence" value="ECO:0007669"/>
    <property type="project" value="UniProtKB-SubCell"/>
</dbReference>
<dbReference type="FunFam" id="2.10.110.10:FF:000032">
    <property type="entry name" value="LIM/homeobox protein Lhx3"/>
    <property type="match status" value="1"/>
</dbReference>
<evidence type="ECO:0000256" key="4">
    <source>
        <dbReference type="ARBA" id="ARBA00022833"/>
    </source>
</evidence>
<sequence length="386" mass="43125">MPPVMLMGTPLLQLFNCQQGKGGSKRCAVLVFVTIFSAHTTAHVSPACSEGSDDRADVWPPKKDIPAEEKMRSSALPHAAIPHCIGCERPILDRFILKVLDRPWHADCLKCNECGDQLLDRCYARDRLVYCRDHFFKRFGTKCSMCEEGIPPNEVIRRAGDAVYHLSCFTCIMCKRQLATGDEFYLMENKKLVCKIDYEAAKQREAEQANKRPRTTITAKQLETLKQAYNRSPKPSRHIREQLSHDTGLDMRVVQVWFQNRRAKEKPCFSSDEMSSSDVPINTDSFSGAFLDSKDSPLGNPNRSGSGGPVPLPSIAFPPPSGRGSAEGDSPLHSSIASRFTFQDRLPVQDSPVPLIRYPPVAASTPPEEDFTPPCHEAWKIEPSTF</sequence>
<dbReference type="InterPro" id="IPR050453">
    <property type="entry name" value="LIM_Homeobox_TF"/>
</dbReference>
<gene>
    <name evidence="13" type="ORF">CTOB1V02_LOCUS482</name>
</gene>
<comment type="subcellular location">
    <subcellularLocation>
        <location evidence="1 9 11">Nucleus</location>
    </subcellularLocation>
</comment>
<dbReference type="AlphaFoldDB" id="A0A7R8W5C6"/>
<evidence type="ECO:0000256" key="8">
    <source>
        <dbReference type="ARBA" id="ARBA00023242"/>
    </source>
</evidence>
<keyword evidence="7 9" id="KW-0371">Homeobox</keyword>
<organism evidence="13">
    <name type="scientific">Cyprideis torosa</name>
    <dbReference type="NCBI Taxonomy" id="163714"/>
    <lineage>
        <taxon>Eukaryota</taxon>
        <taxon>Metazoa</taxon>
        <taxon>Ecdysozoa</taxon>
        <taxon>Arthropoda</taxon>
        <taxon>Crustacea</taxon>
        <taxon>Oligostraca</taxon>
        <taxon>Ostracoda</taxon>
        <taxon>Podocopa</taxon>
        <taxon>Podocopida</taxon>
        <taxon>Cytherocopina</taxon>
        <taxon>Cytheroidea</taxon>
        <taxon>Cytherideidae</taxon>
        <taxon>Cyprideis</taxon>
    </lineage>
</organism>
<name>A0A7R8W5C6_9CRUS</name>
<dbReference type="PROSITE" id="PS00478">
    <property type="entry name" value="LIM_DOMAIN_1"/>
    <property type="match status" value="1"/>
</dbReference>
<evidence type="ECO:0000256" key="1">
    <source>
        <dbReference type="ARBA" id="ARBA00004123"/>
    </source>
</evidence>
<dbReference type="EMBL" id="OB660064">
    <property type="protein sequence ID" value="CAD7222475.1"/>
    <property type="molecule type" value="Genomic_DNA"/>
</dbReference>
<dbReference type="InterPro" id="IPR009057">
    <property type="entry name" value="Homeodomain-like_sf"/>
</dbReference>
<dbReference type="InterPro" id="IPR001781">
    <property type="entry name" value="Znf_LIM"/>
</dbReference>
<dbReference type="PROSITE" id="PS00027">
    <property type="entry name" value="HOMEOBOX_1"/>
    <property type="match status" value="1"/>
</dbReference>
<dbReference type="PANTHER" id="PTHR24208">
    <property type="entry name" value="LIM/HOMEOBOX PROTEIN LHX"/>
    <property type="match status" value="1"/>
</dbReference>
<dbReference type="FunFam" id="1.10.10.60:FF:000219">
    <property type="entry name" value="LIM/homeobox protein Lhx3"/>
    <property type="match status" value="1"/>
</dbReference>
<feature type="DNA-binding region" description="Homeobox" evidence="9">
    <location>
        <begin position="210"/>
        <end position="269"/>
    </location>
</feature>
<evidence type="ECO:0000256" key="5">
    <source>
        <dbReference type="ARBA" id="ARBA00023038"/>
    </source>
</evidence>
<feature type="compositionally biased region" description="Pro residues" evidence="12">
    <location>
        <begin position="310"/>
        <end position="321"/>
    </location>
</feature>
<keyword evidence="3" id="KW-0677">Repeat</keyword>
<dbReference type="InterPro" id="IPR049594">
    <property type="entry name" value="Lhx3/4-like_LIM2"/>
</dbReference>
<dbReference type="InterPro" id="IPR017970">
    <property type="entry name" value="Homeobox_CS"/>
</dbReference>
<evidence type="ECO:0000256" key="10">
    <source>
        <dbReference type="PROSITE-ProRule" id="PRU00125"/>
    </source>
</evidence>
<evidence type="ECO:0000256" key="6">
    <source>
        <dbReference type="ARBA" id="ARBA00023125"/>
    </source>
</evidence>
<dbReference type="PANTHER" id="PTHR24208:SF128">
    <property type="entry name" value="LIM3, ISOFORM G"/>
    <property type="match status" value="1"/>
</dbReference>
<evidence type="ECO:0000256" key="12">
    <source>
        <dbReference type="SAM" id="MobiDB-lite"/>
    </source>
</evidence>
<dbReference type="SUPFAM" id="SSF57716">
    <property type="entry name" value="Glucocorticoid receptor-like (DNA-binding domain)"/>
    <property type="match status" value="2"/>
</dbReference>
<accession>A0A7R8W5C6</accession>
<dbReference type="Pfam" id="PF00046">
    <property type="entry name" value="Homeodomain"/>
    <property type="match status" value="1"/>
</dbReference>
<evidence type="ECO:0000313" key="13">
    <source>
        <dbReference type="EMBL" id="CAD7222475.1"/>
    </source>
</evidence>
<dbReference type="SMART" id="SM00132">
    <property type="entry name" value="LIM"/>
    <property type="match status" value="2"/>
</dbReference>
<keyword evidence="6 9" id="KW-0238">DNA-binding</keyword>
<dbReference type="SUPFAM" id="SSF46689">
    <property type="entry name" value="Homeodomain-like"/>
    <property type="match status" value="1"/>
</dbReference>
<dbReference type="Gene3D" id="1.10.10.60">
    <property type="entry name" value="Homeodomain-like"/>
    <property type="match status" value="1"/>
</dbReference>
<dbReference type="InterPro" id="IPR001356">
    <property type="entry name" value="HD"/>
</dbReference>
<evidence type="ECO:0000256" key="3">
    <source>
        <dbReference type="ARBA" id="ARBA00022737"/>
    </source>
</evidence>
<dbReference type="CDD" id="cd09376">
    <property type="entry name" value="LIM2_Lhx3_Lhx4"/>
    <property type="match status" value="1"/>
</dbReference>
<dbReference type="OrthoDB" id="10068367at2759"/>
<dbReference type="CDD" id="cd00086">
    <property type="entry name" value="homeodomain"/>
    <property type="match status" value="1"/>
</dbReference>
<dbReference type="SMART" id="SM00389">
    <property type="entry name" value="HOX"/>
    <property type="match status" value="1"/>
</dbReference>
<dbReference type="GO" id="GO:0000981">
    <property type="term" value="F:DNA-binding transcription factor activity, RNA polymerase II-specific"/>
    <property type="evidence" value="ECO:0007669"/>
    <property type="project" value="InterPro"/>
</dbReference>
<evidence type="ECO:0000256" key="11">
    <source>
        <dbReference type="RuleBase" id="RU000682"/>
    </source>
</evidence>
<dbReference type="FunFam" id="2.10.110.10:FF:000006">
    <property type="entry name" value="LIM homeobox transcription factor 1-beta"/>
    <property type="match status" value="1"/>
</dbReference>
<evidence type="ECO:0000256" key="9">
    <source>
        <dbReference type="PROSITE-ProRule" id="PRU00108"/>
    </source>
</evidence>
<keyword evidence="8 9" id="KW-0539">Nucleus</keyword>
<dbReference type="GO" id="GO:0030182">
    <property type="term" value="P:neuron differentiation"/>
    <property type="evidence" value="ECO:0007669"/>
    <property type="project" value="TreeGrafter"/>
</dbReference>